<evidence type="ECO:0000256" key="9">
    <source>
        <dbReference type="SAM" id="Phobius"/>
    </source>
</evidence>
<dbReference type="GO" id="GO:0005886">
    <property type="term" value="C:plasma membrane"/>
    <property type="evidence" value="ECO:0007669"/>
    <property type="project" value="UniProtKB-SubCell"/>
</dbReference>
<keyword evidence="5" id="KW-0598">Phosphotransferase system</keyword>
<keyword evidence="3" id="KW-1003">Cell membrane</keyword>
<dbReference type="GO" id="GO:0015577">
    <property type="term" value="F:galactitol transmembrane transporter activity"/>
    <property type="evidence" value="ECO:0007669"/>
    <property type="project" value="InterPro"/>
</dbReference>
<reference evidence="10 11" key="1">
    <citation type="submission" date="2018-11" db="EMBL/GenBank/DDBJ databases">
        <title>Genomic Encyclopedia of Type Strains, Phase IV (KMG-IV): sequencing the most valuable type-strain genomes for metagenomic binning, comparative biology and taxonomic classification.</title>
        <authorList>
            <person name="Goeker M."/>
        </authorList>
    </citation>
    <scope>NUCLEOTIDE SEQUENCE [LARGE SCALE GENOMIC DNA]</scope>
    <source>
        <strain evidence="10 11">DSM 16974</strain>
    </source>
</reference>
<feature type="transmembrane region" description="Helical" evidence="9">
    <location>
        <begin position="241"/>
        <end position="261"/>
    </location>
</feature>
<dbReference type="Proteomes" id="UP000273643">
    <property type="component" value="Unassembled WGS sequence"/>
</dbReference>
<dbReference type="InterPro" id="IPR013853">
    <property type="entry name" value="EIIC-GAT"/>
</dbReference>
<dbReference type="PIRSF" id="PIRSF006304">
    <property type="entry name" value="GatC"/>
    <property type="match status" value="1"/>
</dbReference>
<comment type="caution">
    <text evidence="10">The sequence shown here is derived from an EMBL/GenBank/DDBJ whole genome shotgun (WGS) entry which is preliminary data.</text>
</comment>
<evidence type="ECO:0000256" key="5">
    <source>
        <dbReference type="ARBA" id="ARBA00022683"/>
    </source>
</evidence>
<dbReference type="EMBL" id="RJUK01000001">
    <property type="protein sequence ID" value="ROQ21522.1"/>
    <property type="molecule type" value="Genomic_DNA"/>
</dbReference>
<dbReference type="Pfam" id="PF03611">
    <property type="entry name" value="EIIC-GAT"/>
    <property type="match status" value="1"/>
</dbReference>
<dbReference type="RefSeq" id="WP_123638502.1">
    <property type="nucleotide sequence ID" value="NZ_RJUK01000001.1"/>
</dbReference>
<accession>A0A3N1NRQ2</accession>
<keyword evidence="2" id="KW-0813">Transport</keyword>
<dbReference type="InterPro" id="IPR004703">
    <property type="entry name" value="PTS_sugar-sp_permease"/>
</dbReference>
<feature type="transmembrane region" description="Helical" evidence="9">
    <location>
        <begin position="12"/>
        <end position="31"/>
    </location>
</feature>
<feature type="transmembrane region" description="Helical" evidence="9">
    <location>
        <begin position="129"/>
        <end position="158"/>
    </location>
</feature>
<feature type="transmembrane region" description="Helical" evidence="9">
    <location>
        <begin position="43"/>
        <end position="61"/>
    </location>
</feature>
<evidence type="ECO:0000256" key="7">
    <source>
        <dbReference type="ARBA" id="ARBA00022989"/>
    </source>
</evidence>
<keyword evidence="4" id="KW-0762">Sugar transport</keyword>
<proteinExistence type="predicted"/>
<evidence type="ECO:0000313" key="11">
    <source>
        <dbReference type="Proteomes" id="UP000273643"/>
    </source>
</evidence>
<feature type="transmembrane region" description="Helical" evidence="9">
    <location>
        <begin position="97"/>
        <end position="117"/>
    </location>
</feature>
<evidence type="ECO:0000256" key="4">
    <source>
        <dbReference type="ARBA" id="ARBA00022597"/>
    </source>
</evidence>
<feature type="transmembrane region" description="Helical" evidence="9">
    <location>
        <begin position="316"/>
        <end position="349"/>
    </location>
</feature>
<evidence type="ECO:0000256" key="6">
    <source>
        <dbReference type="ARBA" id="ARBA00022692"/>
    </source>
</evidence>
<evidence type="ECO:0000256" key="3">
    <source>
        <dbReference type="ARBA" id="ARBA00022475"/>
    </source>
</evidence>
<comment type="subcellular location">
    <subcellularLocation>
        <location evidence="1">Cell membrane</location>
        <topology evidence="1">Multi-pass membrane protein</topology>
    </subcellularLocation>
</comment>
<sequence length="469" mass="51288">MDTIQQLLDAFFSFKAYVMLPAIIFIIALAVRLPFKKSLLSTVELAVGFAGVFIAFDFFVANIKPAVEQLMVIRGLEYNVLDVGWPPLAAITWSSPLAALSIPLILFLNIFMLAVGWTRTVYIDLWNYWHFALLGALVMATSGSMVLGLSATLLLAVYCFKLTEWTAPDVERELGLKGVSASPVSVNGIVPYTACINWVFDRIPGFNRLSYNPEKAAISHDVPGADEDGQDSSEKDHSMSWLAFFSEPMVIGVLIGLVLAFAAGYDTKQTLELAVHIAAVMFLLPKSAGLIGEAMMPITHALRAQVERRFPSRKNLVVALDTGFLMSHKSVIVTGLILMVVAVLIALVLPGNRVLPLGDLPNLISVMSISVLMFRGNVIRAVLAGIPVIITFLLISTHLAPLYTELANQTSGFDAEGLGLITAFTDGGHQVRYLLLQLYQGNLWAVGGVVVLVMMMVFTWRRCKALQRR</sequence>
<keyword evidence="7 9" id="KW-1133">Transmembrane helix</keyword>
<evidence type="ECO:0000313" key="10">
    <source>
        <dbReference type="EMBL" id="ROQ21522.1"/>
    </source>
</evidence>
<dbReference type="GO" id="GO:0009401">
    <property type="term" value="P:phosphoenolpyruvate-dependent sugar phosphotransferase system"/>
    <property type="evidence" value="ECO:0007669"/>
    <property type="project" value="UniProtKB-KW"/>
</dbReference>
<feature type="transmembrane region" description="Helical" evidence="9">
    <location>
        <begin position="381"/>
        <end position="403"/>
    </location>
</feature>
<evidence type="ECO:0000256" key="2">
    <source>
        <dbReference type="ARBA" id="ARBA00022448"/>
    </source>
</evidence>
<evidence type="ECO:0008006" key="12">
    <source>
        <dbReference type="Google" id="ProtNLM"/>
    </source>
</evidence>
<gene>
    <name evidence="10" type="ORF">EDC38_2146</name>
</gene>
<keyword evidence="8 9" id="KW-0472">Membrane</keyword>
<feature type="transmembrane region" description="Helical" evidence="9">
    <location>
        <begin position="443"/>
        <end position="460"/>
    </location>
</feature>
<organism evidence="10 11">
    <name type="scientific">Marinimicrobium koreense</name>
    <dbReference type="NCBI Taxonomy" id="306545"/>
    <lineage>
        <taxon>Bacteria</taxon>
        <taxon>Pseudomonadati</taxon>
        <taxon>Pseudomonadota</taxon>
        <taxon>Gammaproteobacteria</taxon>
        <taxon>Cellvibrionales</taxon>
        <taxon>Cellvibrionaceae</taxon>
        <taxon>Marinimicrobium</taxon>
    </lineage>
</organism>
<evidence type="ECO:0000256" key="1">
    <source>
        <dbReference type="ARBA" id="ARBA00004651"/>
    </source>
</evidence>
<evidence type="ECO:0000256" key="8">
    <source>
        <dbReference type="ARBA" id="ARBA00023136"/>
    </source>
</evidence>
<dbReference type="PANTHER" id="PTHR37324">
    <property type="entry name" value="PTS SYSTEM GALACTITOL-SPECIFIC EIIC COMPONENT"/>
    <property type="match status" value="1"/>
</dbReference>
<dbReference type="OrthoDB" id="9787936at2"/>
<dbReference type="AlphaFoldDB" id="A0A3N1NRQ2"/>
<keyword evidence="11" id="KW-1185">Reference proteome</keyword>
<feature type="transmembrane region" description="Helical" evidence="9">
    <location>
        <begin position="273"/>
        <end position="295"/>
    </location>
</feature>
<keyword evidence="6 9" id="KW-0812">Transmembrane</keyword>
<name>A0A3N1NRQ2_9GAMM</name>
<dbReference type="PANTHER" id="PTHR37324:SF2">
    <property type="entry name" value="PTS SYSTEM GALACTITOL-SPECIFIC EIIC COMPONENT"/>
    <property type="match status" value="1"/>
</dbReference>
<protein>
    <recommendedName>
        <fullName evidence="12">PTS system galactitol-specific IIC component</fullName>
    </recommendedName>
</protein>